<evidence type="ECO:0000313" key="1">
    <source>
        <dbReference type="EMBL" id="GAV73645.1"/>
    </source>
</evidence>
<dbReference type="InParanoid" id="A0A1Q3C038"/>
<reference evidence="2" key="1">
    <citation type="submission" date="2016-04" db="EMBL/GenBank/DDBJ databases">
        <title>Cephalotus genome sequencing.</title>
        <authorList>
            <person name="Fukushima K."/>
            <person name="Hasebe M."/>
            <person name="Fang X."/>
        </authorList>
    </citation>
    <scope>NUCLEOTIDE SEQUENCE [LARGE SCALE GENOMIC DNA]</scope>
    <source>
        <strain evidence="2">cv. St1</strain>
    </source>
</reference>
<accession>A0A1Q3C038</accession>
<name>A0A1Q3C038_CEPFO</name>
<comment type="caution">
    <text evidence="1">The sequence shown here is derived from an EMBL/GenBank/DDBJ whole genome shotgun (WGS) entry which is preliminary data.</text>
</comment>
<evidence type="ECO:0000313" key="2">
    <source>
        <dbReference type="Proteomes" id="UP000187406"/>
    </source>
</evidence>
<protein>
    <submittedName>
        <fullName evidence="1">Gag-asp_proteas domain-containing protein</fullName>
    </submittedName>
</protein>
<proteinExistence type="predicted"/>
<dbReference type="InterPro" id="IPR021109">
    <property type="entry name" value="Peptidase_aspartic_dom_sf"/>
</dbReference>
<organism evidence="1 2">
    <name type="scientific">Cephalotus follicularis</name>
    <name type="common">Albany pitcher plant</name>
    <dbReference type="NCBI Taxonomy" id="3775"/>
    <lineage>
        <taxon>Eukaryota</taxon>
        <taxon>Viridiplantae</taxon>
        <taxon>Streptophyta</taxon>
        <taxon>Embryophyta</taxon>
        <taxon>Tracheophyta</taxon>
        <taxon>Spermatophyta</taxon>
        <taxon>Magnoliopsida</taxon>
        <taxon>eudicotyledons</taxon>
        <taxon>Gunneridae</taxon>
        <taxon>Pentapetalae</taxon>
        <taxon>rosids</taxon>
        <taxon>fabids</taxon>
        <taxon>Oxalidales</taxon>
        <taxon>Cephalotaceae</taxon>
        <taxon>Cephalotus</taxon>
    </lineage>
</organism>
<dbReference type="AlphaFoldDB" id="A0A1Q3C038"/>
<gene>
    <name evidence="1" type="ORF">CFOL_v3_17128</name>
</gene>
<feature type="non-terminal residue" evidence="1">
    <location>
        <position position="1"/>
    </location>
</feature>
<keyword evidence="2" id="KW-1185">Reference proteome</keyword>
<dbReference type="Proteomes" id="UP000187406">
    <property type="component" value="Unassembled WGS sequence"/>
</dbReference>
<dbReference type="CDD" id="cd00303">
    <property type="entry name" value="retropepsin_like"/>
    <property type="match status" value="1"/>
</dbReference>
<dbReference type="EMBL" id="BDDD01001126">
    <property type="protein sequence ID" value="GAV73645.1"/>
    <property type="molecule type" value="Genomic_DNA"/>
</dbReference>
<dbReference type="OrthoDB" id="1938922at2759"/>
<sequence length="134" mass="15337">REKGLCYNCDEKFKPGHKCKSKYLVLLADHEGREENKFDTQQDWETQVEGTKDIQEGTEISMLALAGQHNPNSIRITGMYHEHSIHVLIDSGSTNNFIQERVVTKLDMTCIPTTPFKVYVGNGDFIWCSKKCIK</sequence>
<dbReference type="Gene3D" id="2.40.70.10">
    <property type="entry name" value="Acid Proteases"/>
    <property type="match status" value="1"/>
</dbReference>